<keyword evidence="1" id="KW-0472">Membrane</keyword>
<reference evidence="2" key="1">
    <citation type="submission" date="2021-12" db="EMBL/GenBank/DDBJ databases">
        <authorList>
            <person name="Cha I.-T."/>
            <person name="Lee K.-E."/>
            <person name="Park S.-J."/>
        </authorList>
    </citation>
    <scope>NUCLEOTIDE SEQUENCE</scope>
    <source>
        <strain evidence="2">YSM-43</strain>
    </source>
</reference>
<organism evidence="2 3">
    <name type="scientific">Flavobacterium sediminilitoris</name>
    <dbReference type="NCBI Taxonomy" id="2024526"/>
    <lineage>
        <taxon>Bacteria</taxon>
        <taxon>Pseudomonadati</taxon>
        <taxon>Bacteroidota</taxon>
        <taxon>Flavobacteriia</taxon>
        <taxon>Flavobacteriales</taxon>
        <taxon>Flavobacteriaceae</taxon>
        <taxon>Flavobacterium</taxon>
    </lineage>
</organism>
<keyword evidence="1" id="KW-0812">Transmembrane</keyword>
<evidence type="ECO:0000256" key="1">
    <source>
        <dbReference type="SAM" id="Phobius"/>
    </source>
</evidence>
<sequence length="326" mass="38571">MATENSSYYENWKEKNPNSTIHEFYKQNSNTLKDTNKTEPIIYEEKTKKNYFIIFTIVGFLLISLIAFVSPLRESLNFTNKTNEELNFTNRTNEIKQIKEYVDGSLNKLITEAYNEYINVRFPNITNQEKEFYKLEAKKDLAIIANEESEKIMLTVNENNLSFKEVKKVIDSSEFQNHLKQGIRNKYKDNNDLVTIGTKSNYPLLKTDLDYCYRSILEYTNDLPYDYYTKGYLKNNLSLEGYFHITILIKSNSNSNKEITSIVYFQETNQNEEKNKNYLVREFKKDVNTNEKEEINAICEDLIKTSKKYICENLNSTCNFEEYWGD</sequence>
<name>A0ABY4HKI9_9FLAO</name>
<dbReference type="Proteomes" id="UP000830454">
    <property type="component" value="Chromosome"/>
</dbReference>
<dbReference type="RefSeq" id="WP_246915020.1">
    <property type="nucleotide sequence ID" value="NZ_CP090145.1"/>
</dbReference>
<gene>
    <name evidence="2" type="ORF">LXD69_09950</name>
</gene>
<protein>
    <submittedName>
        <fullName evidence="2">Uncharacterized protein</fullName>
    </submittedName>
</protein>
<feature type="transmembrane region" description="Helical" evidence="1">
    <location>
        <begin position="51"/>
        <end position="72"/>
    </location>
</feature>
<reference evidence="2" key="2">
    <citation type="submission" date="2022-04" db="EMBL/GenBank/DDBJ databases">
        <title>Complete Genome Sequence of Flavobacterium sediminilitoris YSM-43, Isolated from a Tidal Sediment.</title>
        <authorList>
            <person name="Lee P.A."/>
        </authorList>
    </citation>
    <scope>NUCLEOTIDE SEQUENCE</scope>
    <source>
        <strain evidence="2">YSM-43</strain>
    </source>
</reference>
<accession>A0ABY4HKI9</accession>
<evidence type="ECO:0000313" key="2">
    <source>
        <dbReference type="EMBL" id="UOX32374.1"/>
    </source>
</evidence>
<proteinExistence type="predicted"/>
<dbReference type="EMBL" id="CP090145">
    <property type="protein sequence ID" value="UOX32374.1"/>
    <property type="molecule type" value="Genomic_DNA"/>
</dbReference>
<keyword evidence="1" id="KW-1133">Transmembrane helix</keyword>
<keyword evidence="3" id="KW-1185">Reference proteome</keyword>
<evidence type="ECO:0000313" key="3">
    <source>
        <dbReference type="Proteomes" id="UP000830454"/>
    </source>
</evidence>